<gene>
    <name evidence="1" type="ORF">M0811_11048</name>
</gene>
<sequence length="72" mass="8588">MKRKICSTLSNKQQKELFLSIFGYLEENNFKDAAKEFAVEAKIENEKSLKKDYLKENGIQLFDYKEKYNENI</sequence>
<comment type="caution">
    <text evidence="1">The sequence shown here is derived from an EMBL/GenBank/DDBJ whole genome shotgun (WGS) entry which is preliminary data.</text>
</comment>
<organism evidence="1 2">
    <name type="scientific">Anaeramoeba ignava</name>
    <name type="common">Anaerobic marine amoeba</name>
    <dbReference type="NCBI Taxonomy" id="1746090"/>
    <lineage>
        <taxon>Eukaryota</taxon>
        <taxon>Metamonada</taxon>
        <taxon>Anaeramoebidae</taxon>
        <taxon>Anaeramoeba</taxon>
    </lineage>
</organism>
<keyword evidence="2" id="KW-1185">Reference proteome</keyword>
<accession>A0A9Q0LCJ7</accession>
<evidence type="ECO:0000313" key="2">
    <source>
        <dbReference type="Proteomes" id="UP001149090"/>
    </source>
</evidence>
<dbReference type="Gene3D" id="1.20.960.30">
    <property type="match status" value="1"/>
</dbReference>
<evidence type="ECO:0000313" key="1">
    <source>
        <dbReference type="EMBL" id="KAJ5070382.1"/>
    </source>
</evidence>
<dbReference type="InterPro" id="IPR006594">
    <property type="entry name" value="LisH"/>
</dbReference>
<dbReference type="Proteomes" id="UP001149090">
    <property type="component" value="Unassembled WGS sequence"/>
</dbReference>
<protein>
    <recommendedName>
        <fullName evidence="3">LisH domain-containing protein</fullName>
    </recommendedName>
</protein>
<dbReference type="PROSITE" id="PS50896">
    <property type="entry name" value="LISH"/>
    <property type="match status" value="1"/>
</dbReference>
<name>A0A9Q0LCJ7_ANAIG</name>
<evidence type="ECO:0008006" key="3">
    <source>
        <dbReference type="Google" id="ProtNLM"/>
    </source>
</evidence>
<dbReference type="SMART" id="SM00667">
    <property type="entry name" value="LisH"/>
    <property type="match status" value="1"/>
</dbReference>
<dbReference type="EMBL" id="JAPDFW010000096">
    <property type="protein sequence ID" value="KAJ5070382.1"/>
    <property type="molecule type" value="Genomic_DNA"/>
</dbReference>
<reference evidence="1" key="1">
    <citation type="submission" date="2022-10" db="EMBL/GenBank/DDBJ databases">
        <title>Novel sulphate-reducing endosymbionts in the free-living metamonad Anaeramoeba.</title>
        <authorList>
            <person name="Jerlstrom-Hultqvist J."/>
            <person name="Cepicka I."/>
            <person name="Gallot-Lavallee L."/>
            <person name="Salas-Leiva D."/>
            <person name="Curtis B.A."/>
            <person name="Zahonova K."/>
            <person name="Pipaliya S."/>
            <person name="Dacks J."/>
            <person name="Roger A.J."/>
        </authorList>
    </citation>
    <scope>NUCLEOTIDE SEQUENCE</scope>
    <source>
        <strain evidence="1">BMAN</strain>
    </source>
</reference>
<dbReference type="AlphaFoldDB" id="A0A9Q0LCJ7"/>
<proteinExistence type="predicted"/>